<organism evidence="1">
    <name type="scientific">Nannochloropsis gaditana (strain CCMP526)</name>
    <name type="common">Green microalga</name>
    <name type="synonym">Microchloropsis gaditana</name>
    <dbReference type="NCBI Taxonomy" id="1093141"/>
    <lineage>
        <taxon>Eukaryota</taxon>
        <taxon>Sar</taxon>
        <taxon>Stramenopiles</taxon>
        <taxon>Ochrophyta</taxon>
        <taxon>Eustigmatophyceae</taxon>
        <taxon>Eustigmatales</taxon>
        <taxon>Monodopsidaceae</taxon>
        <taxon>Nannochloropsis</taxon>
    </lineage>
</organism>
<dbReference type="RefSeq" id="XP_005855055.1">
    <property type="nucleotide sequence ID" value="XM_005854993.1"/>
</dbReference>
<sequence length="112" mass="11972">QTSSAALAGVDRRKWEFLATLHLHKGQSSTQIDLPVAAVVGSLWIEYGEFHSSIMTSAASLCGGEGTEMSVSVSCPSCGRALDAHRFCQSCGEIASCRSCRHVSYSQVESFL</sequence>
<gene>
    <name evidence="1" type="ORF">NGATSA_2060710</name>
</gene>
<dbReference type="KEGG" id="ngd:NGA_2060720"/>
<name>I2CS60_NANGC</name>
<proteinExistence type="evidence at transcript level"/>
<protein>
    <submittedName>
        <fullName evidence="1">E3 ubiquitin-protein ligase ubr4</fullName>
    </submittedName>
</protein>
<evidence type="ECO:0000313" key="1">
    <source>
        <dbReference type="EMBL" id="AFJ69743.1"/>
    </source>
</evidence>
<dbReference type="AlphaFoldDB" id="I2CS60"/>
<feature type="non-terminal residue" evidence="1">
    <location>
        <position position="112"/>
    </location>
</feature>
<feature type="non-terminal residue" evidence="1">
    <location>
        <position position="1"/>
    </location>
</feature>
<dbReference type="RefSeq" id="XP_005854547.1">
    <property type="nucleotide sequence ID" value="XM_005854485.1"/>
</dbReference>
<reference evidence="1" key="1">
    <citation type="journal article" date="2012" name="Bioengineered">
        <title>Additional insights into the genome of the oleaginous model alga Nannochloropsis gaditana.</title>
        <authorList>
            <person name="Jinkerson R.E."/>
            <person name="Radakovits R."/>
            <person name="Posewitz M.C."/>
        </authorList>
    </citation>
    <scope>NUCLEOTIDE SEQUENCE</scope>
    <source>
        <strain evidence="1">CCMP526</strain>
    </source>
</reference>
<accession>I2CS60</accession>
<dbReference type="EMBL" id="JU980680">
    <property type="protein sequence ID" value="AFJ69743.1"/>
    <property type="molecule type" value="mRNA"/>
</dbReference>
<dbReference type="KEGG" id="ngd:NGA_2060710"/>
<reference evidence="1" key="2">
    <citation type="journal article" date="2012" name="Nat. Commun.">
        <title>Draft genome sequence and genetic transformation of the oleaginous alga Nannochloropis gaditana.</title>
        <authorList>
            <person name="Radakovits R."/>
            <person name="Jinkerson R.E."/>
            <person name="Fuerstenberg S.I."/>
            <person name="Tae H."/>
            <person name="Settlage R.E."/>
            <person name="Boore J.L."/>
            <person name="Posewitz M.C."/>
        </authorList>
    </citation>
    <scope>NUCLEOTIDE SEQUENCE</scope>
    <source>
        <strain evidence="1">CCMP526</strain>
    </source>
</reference>